<dbReference type="Proteomes" id="UP000281406">
    <property type="component" value="Unassembled WGS sequence"/>
</dbReference>
<proteinExistence type="predicted"/>
<keyword evidence="2" id="KW-1185">Reference proteome</keyword>
<dbReference type="AlphaFoldDB" id="A0A3N0XFN7"/>
<sequence length="141" mass="16192">MAPVKVACRLSLSIMSSMWLLICTLLPFNYVESLVYDRQTLLDIRKSYMDVFEAKIEIFADYTQGSILRDIPDFLRRQPLDIIQRKRRRRRGKRGGVVVRLKIHLSAGLPLSFTQLHSGSELLRGLAFADPVISLSYIYSS</sequence>
<accession>A0A3N0XFN7</accession>
<protein>
    <submittedName>
        <fullName evidence="1">Uncharacterized protein</fullName>
    </submittedName>
</protein>
<organism evidence="1 2">
    <name type="scientific">Anabarilius grahami</name>
    <name type="common">Kanglang fish</name>
    <name type="synonym">Barilius grahami</name>
    <dbReference type="NCBI Taxonomy" id="495550"/>
    <lineage>
        <taxon>Eukaryota</taxon>
        <taxon>Metazoa</taxon>
        <taxon>Chordata</taxon>
        <taxon>Craniata</taxon>
        <taxon>Vertebrata</taxon>
        <taxon>Euteleostomi</taxon>
        <taxon>Actinopterygii</taxon>
        <taxon>Neopterygii</taxon>
        <taxon>Teleostei</taxon>
        <taxon>Ostariophysi</taxon>
        <taxon>Cypriniformes</taxon>
        <taxon>Xenocyprididae</taxon>
        <taxon>Xenocypridinae</taxon>
        <taxon>Xenocypridinae incertae sedis</taxon>
        <taxon>Anabarilius</taxon>
    </lineage>
</organism>
<reference evidence="1 2" key="1">
    <citation type="submission" date="2018-10" db="EMBL/GenBank/DDBJ databases">
        <title>Genome assembly for a Yunnan-Guizhou Plateau 3E fish, Anabarilius grahami (Regan), and its evolutionary and genetic applications.</title>
        <authorList>
            <person name="Jiang W."/>
        </authorList>
    </citation>
    <scope>NUCLEOTIDE SEQUENCE [LARGE SCALE GENOMIC DNA]</scope>
    <source>
        <strain evidence="1">AG-KIZ</strain>
        <tissue evidence="1">Muscle</tissue>
    </source>
</reference>
<evidence type="ECO:0000313" key="2">
    <source>
        <dbReference type="Proteomes" id="UP000281406"/>
    </source>
</evidence>
<evidence type="ECO:0000313" key="1">
    <source>
        <dbReference type="EMBL" id="ROI15199.1"/>
    </source>
</evidence>
<dbReference type="EMBL" id="RJVU01080244">
    <property type="protein sequence ID" value="ROI15199.1"/>
    <property type="molecule type" value="Genomic_DNA"/>
</dbReference>
<gene>
    <name evidence="1" type="ORF">DPX16_8998</name>
</gene>
<comment type="caution">
    <text evidence="1">The sequence shown here is derived from an EMBL/GenBank/DDBJ whole genome shotgun (WGS) entry which is preliminary data.</text>
</comment>
<name>A0A3N0XFN7_ANAGA</name>